<protein>
    <submittedName>
        <fullName evidence="2">Uncharacterized protein LOC110763995</fullName>
    </submittedName>
</protein>
<organism evidence="1 2">
    <name type="scientific">Prunus avium</name>
    <name type="common">Cherry</name>
    <name type="synonym">Cerasus avium</name>
    <dbReference type="NCBI Taxonomy" id="42229"/>
    <lineage>
        <taxon>Eukaryota</taxon>
        <taxon>Viridiplantae</taxon>
        <taxon>Streptophyta</taxon>
        <taxon>Embryophyta</taxon>
        <taxon>Tracheophyta</taxon>
        <taxon>Spermatophyta</taxon>
        <taxon>Magnoliopsida</taxon>
        <taxon>eudicotyledons</taxon>
        <taxon>Gunneridae</taxon>
        <taxon>Pentapetalae</taxon>
        <taxon>rosids</taxon>
        <taxon>fabids</taxon>
        <taxon>Rosales</taxon>
        <taxon>Rosaceae</taxon>
        <taxon>Amygdaloideae</taxon>
        <taxon>Amygdaleae</taxon>
        <taxon>Prunus</taxon>
    </lineage>
</organism>
<proteinExistence type="predicted"/>
<dbReference type="Proteomes" id="UP000515124">
    <property type="component" value="Unplaced"/>
</dbReference>
<gene>
    <name evidence="2" type="primary">LOC110763995</name>
</gene>
<dbReference type="AlphaFoldDB" id="A0A6P5T5Y4"/>
<keyword evidence="1" id="KW-1185">Reference proteome</keyword>
<reference evidence="2" key="1">
    <citation type="submission" date="2025-08" db="UniProtKB">
        <authorList>
            <consortium name="RefSeq"/>
        </authorList>
    </citation>
    <scope>IDENTIFICATION</scope>
</reference>
<sequence>MLSWMQRTYWMRLTLKLCDASWKDQTKQIHTLHASRHQHFRLKMDLQLSYEPMDFSRVLNMVLLDAGSASYRTDQICSHVASLKSSSFQTENQPSSVLSQ</sequence>
<evidence type="ECO:0000313" key="1">
    <source>
        <dbReference type="Proteomes" id="UP000515124"/>
    </source>
</evidence>
<name>A0A6P5T5Y4_PRUAV</name>
<dbReference type="KEGG" id="pavi:110763995"/>
<dbReference type="GeneID" id="110763995"/>
<dbReference type="RefSeq" id="XP_021822581.1">
    <property type="nucleotide sequence ID" value="XM_021966889.1"/>
</dbReference>
<accession>A0A6P5T5Y4</accession>
<evidence type="ECO:0000313" key="2">
    <source>
        <dbReference type="RefSeq" id="XP_021822581.1"/>
    </source>
</evidence>